<evidence type="ECO:0000313" key="7">
    <source>
        <dbReference type="EMBL" id="PWG66599.1"/>
    </source>
</evidence>
<dbReference type="GO" id="GO:0015074">
    <property type="term" value="P:DNA integration"/>
    <property type="evidence" value="ECO:0007669"/>
    <property type="project" value="UniProtKB-KW"/>
</dbReference>
<keyword evidence="4" id="KW-0233">DNA recombination</keyword>
<accession>A0A2U2NC71</accession>
<dbReference type="SUPFAM" id="SSF56349">
    <property type="entry name" value="DNA breaking-rejoining enzymes"/>
    <property type="match status" value="1"/>
</dbReference>
<evidence type="ECO:0000313" key="8">
    <source>
        <dbReference type="Proteomes" id="UP000245876"/>
    </source>
</evidence>
<keyword evidence="8" id="KW-1185">Reference proteome</keyword>
<sequence>MAAGVVYQASYNTPAWAFSEYRGLSGRQYQTFRDLLQAQGWLAEQQRKIIAGIWTPPEVDKAKAEAQGMKFAEYAGVWVSNRHKGNGEPLSESTRTKYQELLKNHLLPFFGGMTVASILPKDVQRWWDSYAKPVAIRVKAYELLSSIMRSAENDPLNAQGDTLIERSPCRIKATLPPKKHRTVNVEIAELEKLYEAMPERLRLSIFLGGVMGLRLGEVLALRRCDVNLGERTLHVCGSVKVRETNGVKEVVRGTTKTPNSDRVLDIPEYLCPMIEEHLHSFVGREKSAPFFPARRSNGFMRENSFNNRWSIAKASVGLGDLRFHDLRHTALQRLVEHGASVNLVMAVAGHSTMATASVYQDNVSASYRHDVMKRVNRQLVDELVEPSEKDLGEPLPSRDDPGEGRELDGLQSLVKDLEQMDLDTRTAVLLNLEEQKRSRVLASFSKETQIQTMTSLFEKEA</sequence>
<comment type="caution">
    <text evidence="7">The sequence shown here is derived from an EMBL/GenBank/DDBJ whole genome shotgun (WGS) entry which is preliminary data.</text>
</comment>
<dbReference type="CDD" id="cd01189">
    <property type="entry name" value="INT_ICEBs1_C_like"/>
    <property type="match status" value="1"/>
</dbReference>
<feature type="domain" description="Tyr recombinase" evidence="6">
    <location>
        <begin position="178"/>
        <end position="381"/>
    </location>
</feature>
<dbReference type="InterPro" id="IPR010998">
    <property type="entry name" value="Integrase_recombinase_N"/>
</dbReference>
<keyword evidence="2" id="KW-0229">DNA integration</keyword>
<dbReference type="InterPro" id="IPR002104">
    <property type="entry name" value="Integrase_catalytic"/>
</dbReference>
<evidence type="ECO:0000259" key="6">
    <source>
        <dbReference type="PROSITE" id="PS51898"/>
    </source>
</evidence>
<dbReference type="InterPro" id="IPR004107">
    <property type="entry name" value="Integrase_SAM-like_N"/>
</dbReference>
<dbReference type="Gene3D" id="1.10.150.130">
    <property type="match status" value="1"/>
</dbReference>
<organism evidence="7 8">
    <name type="scientific">Bifidobacterium callitrichidarum</name>
    <dbReference type="NCBI Taxonomy" id="2052941"/>
    <lineage>
        <taxon>Bacteria</taxon>
        <taxon>Bacillati</taxon>
        <taxon>Actinomycetota</taxon>
        <taxon>Actinomycetes</taxon>
        <taxon>Bifidobacteriales</taxon>
        <taxon>Bifidobacteriaceae</taxon>
        <taxon>Bifidobacterium</taxon>
    </lineage>
</organism>
<dbReference type="OrthoDB" id="1822491at2"/>
<dbReference type="InterPro" id="IPR013762">
    <property type="entry name" value="Integrase-like_cat_sf"/>
</dbReference>
<dbReference type="EMBL" id="QFFM01000004">
    <property type="protein sequence ID" value="PWG66599.1"/>
    <property type="molecule type" value="Genomic_DNA"/>
</dbReference>
<reference evidence="7 8" key="1">
    <citation type="journal article" date="2018" name="Int. J. Syst. Evol. Microbiol.">
        <title>Bifidobacterium callitrichidarum sp. nov. from the faeces of the emperor tamarin (Saguinus imperator).</title>
        <authorList>
            <person name="Modesto M."/>
            <person name="Michelini S."/>
            <person name="Sansosti M.C."/>
            <person name="De Filippo C."/>
            <person name="Cavalieri D."/>
            <person name="Qvirist L."/>
            <person name="Andlid T."/>
            <person name="Spiezio C."/>
            <person name="Sandri C."/>
            <person name="Pascarelli S."/>
            <person name="Sgorbati B."/>
            <person name="Mattarelli P."/>
        </authorList>
    </citation>
    <scope>NUCLEOTIDE SEQUENCE [LARGE SCALE GENOMIC DNA]</scope>
    <source>
        <strain evidence="7 8">TRI 5</strain>
    </source>
</reference>
<dbReference type="GO" id="GO:0003677">
    <property type="term" value="F:DNA binding"/>
    <property type="evidence" value="ECO:0007669"/>
    <property type="project" value="UniProtKB-KW"/>
</dbReference>
<evidence type="ECO:0000256" key="4">
    <source>
        <dbReference type="ARBA" id="ARBA00023172"/>
    </source>
</evidence>
<gene>
    <name evidence="7" type="ORF">DF196_03075</name>
</gene>
<dbReference type="GO" id="GO:0006310">
    <property type="term" value="P:DNA recombination"/>
    <property type="evidence" value="ECO:0007669"/>
    <property type="project" value="UniProtKB-KW"/>
</dbReference>
<dbReference type="PANTHER" id="PTHR30349">
    <property type="entry name" value="PHAGE INTEGRASE-RELATED"/>
    <property type="match status" value="1"/>
</dbReference>
<evidence type="ECO:0000256" key="1">
    <source>
        <dbReference type="ARBA" id="ARBA00008857"/>
    </source>
</evidence>
<feature type="region of interest" description="Disordered" evidence="5">
    <location>
        <begin position="385"/>
        <end position="407"/>
    </location>
</feature>
<keyword evidence="3" id="KW-0238">DNA-binding</keyword>
<dbReference type="Pfam" id="PF00589">
    <property type="entry name" value="Phage_integrase"/>
    <property type="match status" value="1"/>
</dbReference>
<feature type="compositionally biased region" description="Basic and acidic residues" evidence="5">
    <location>
        <begin position="386"/>
        <end position="407"/>
    </location>
</feature>
<evidence type="ECO:0000256" key="3">
    <source>
        <dbReference type="ARBA" id="ARBA00023125"/>
    </source>
</evidence>
<protein>
    <recommendedName>
        <fullName evidence="6">Tyr recombinase domain-containing protein</fullName>
    </recommendedName>
</protein>
<proteinExistence type="inferred from homology"/>
<dbReference type="InterPro" id="IPR050090">
    <property type="entry name" value="Tyrosine_recombinase_XerCD"/>
</dbReference>
<dbReference type="Pfam" id="PF14659">
    <property type="entry name" value="Phage_int_SAM_3"/>
    <property type="match status" value="1"/>
</dbReference>
<dbReference type="Proteomes" id="UP000245876">
    <property type="component" value="Unassembled WGS sequence"/>
</dbReference>
<dbReference type="RefSeq" id="WP_109056422.1">
    <property type="nucleotide sequence ID" value="NZ_QFFM01000004.1"/>
</dbReference>
<dbReference type="InterPro" id="IPR011010">
    <property type="entry name" value="DNA_brk_join_enz"/>
</dbReference>
<dbReference type="AlphaFoldDB" id="A0A2U2NC71"/>
<comment type="similarity">
    <text evidence="1">Belongs to the 'phage' integrase family.</text>
</comment>
<evidence type="ECO:0000256" key="2">
    <source>
        <dbReference type="ARBA" id="ARBA00022908"/>
    </source>
</evidence>
<evidence type="ECO:0000256" key="5">
    <source>
        <dbReference type="SAM" id="MobiDB-lite"/>
    </source>
</evidence>
<dbReference type="PANTHER" id="PTHR30349:SF64">
    <property type="entry name" value="PROPHAGE INTEGRASE INTD-RELATED"/>
    <property type="match status" value="1"/>
</dbReference>
<dbReference type="PROSITE" id="PS51898">
    <property type="entry name" value="TYR_RECOMBINASE"/>
    <property type="match status" value="1"/>
</dbReference>
<dbReference type="Gene3D" id="1.10.443.10">
    <property type="entry name" value="Intergrase catalytic core"/>
    <property type="match status" value="1"/>
</dbReference>
<name>A0A2U2NC71_9BIFI</name>